<comment type="caution">
    <text evidence="1">The sequence shown here is derived from an EMBL/GenBank/DDBJ whole genome shotgun (WGS) entry which is preliminary data.</text>
</comment>
<dbReference type="EMBL" id="AABEKN010000006">
    <property type="protein sequence ID" value="EAG9354851.1"/>
    <property type="molecule type" value="Genomic_DNA"/>
</dbReference>
<reference evidence="1 2" key="1">
    <citation type="submission" date="2019-04" db="EMBL/GenBank/DDBJ databases">
        <authorList>
            <consortium name="GenomeTrakr network: Whole genome sequencing for foodborne pathogen traceback"/>
        </authorList>
    </citation>
    <scope>NUCLEOTIDE SEQUENCE [LARGE SCALE GENOMIC DNA]</scope>
    <source>
        <strain evidence="1 2">CFSAN072502</strain>
    </source>
</reference>
<organism evidence="1 2">
    <name type="scientific">Listeria monocytogenes</name>
    <dbReference type="NCBI Taxonomy" id="1639"/>
    <lineage>
        <taxon>Bacteria</taxon>
        <taxon>Bacillati</taxon>
        <taxon>Bacillota</taxon>
        <taxon>Bacilli</taxon>
        <taxon>Bacillales</taxon>
        <taxon>Listeriaceae</taxon>
        <taxon>Listeria</taxon>
    </lineage>
</organism>
<evidence type="ECO:0000313" key="1">
    <source>
        <dbReference type="EMBL" id="EAG9354851.1"/>
    </source>
</evidence>
<dbReference type="Proteomes" id="UP000524387">
    <property type="component" value="Unassembled WGS sequence"/>
</dbReference>
<sequence>MMEEKKVAVIANFNCTFGDEASPMLSHFDDIIWPALKKSSENDDETLLSKNNGKKTKYFLENIELVKNEKDDFVLRGILVKSTKLEVKSKYTDTGLVQSDEEYPSAPYSIFLISLINHRMILVKNQKGSPTVSNFAQTIEKSLKRYIKYENKKKDKENKLPTPTVNVVPIPYKNKVVEEIKNANKVMQVTFRVYPTNKDISLSPALETFRAALENAGSNTGNINMNSPKKLDSVADYVVESRGTAETTIKIEDKYGNRKKLTDKDFTEEFYIKIDDAQSPNYVGERISLYANNKTEFNEASESHIEEYTSKKTLLEKIFKLNKGDEK</sequence>
<name>A0A823IZS7_LISMN</name>
<dbReference type="AlphaFoldDB" id="A0A823IZS7"/>
<gene>
    <name evidence="1" type="ORF">CW895_13715</name>
</gene>
<dbReference type="RefSeq" id="WP_070033924.1">
    <property type="nucleotide sequence ID" value="NZ_CP090057.1"/>
</dbReference>
<accession>A0A823IZS7</accession>
<evidence type="ECO:0000313" key="2">
    <source>
        <dbReference type="Proteomes" id="UP000524387"/>
    </source>
</evidence>
<evidence type="ECO:0008006" key="3">
    <source>
        <dbReference type="Google" id="ProtNLM"/>
    </source>
</evidence>
<protein>
    <recommendedName>
        <fullName evidence="3">DUF4747 family protein</fullName>
    </recommendedName>
</protein>
<proteinExistence type="predicted"/>